<comment type="caution">
    <text evidence="1">The sequence shown here is derived from an EMBL/GenBank/DDBJ whole genome shotgun (WGS) entry which is preliminary data.</text>
</comment>
<proteinExistence type="predicted"/>
<dbReference type="RefSeq" id="WP_064628064.1">
    <property type="nucleotide sequence ID" value="NZ_LQYE01000001.1"/>
</dbReference>
<accession>A0A179VID3</accession>
<dbReference type="Proteomes" id="UP000186919">
    <property type="component" value="Unassembled WGS sequence"/>
</dbReference>
<gene>
    <name evidence="1" type="ORF">AWB85_06520</name>
</gene>
<name>A0A179VID3_9MYCO</name>
<sequence length="409" mass="46344">MTESATAPDHWGENPADNQIQPPFYRWGGNANELAGAVFAAVKFPGWEQFTRWEWLPEELKNMETNLLYIGVDGSKWHLAGNHRGREGAVLESELMGAMSVPFDHRFSEGPYLIGSRLERTDIKRRTQSFGVILNPNANVRARLNISTETIYRNTEARWQRAWSKTQHGWLGYFTRSTGWRWLKVILDGGATPETMKKDPVAFGNNMRQVTMNVVSPDPYAYKKMFRSKTVGFDATKPKVAVGGEGSLFTTLEDFLTDGIEALPMQAWLTHVQYVNKGQIDDWPKFIISGTGTAWIQDGLTQNLVRCPEIYSGDGFLMVDTDPTARTFTTSKEPVDNVFYRFARQAEILDYLPLLHDLGDQGLPAWRRTRGQRFASIIPRETAVTAAVYHTNPEAKVTAFMPQKYETAF</sequence>
<evidence type="ECO:0008006" key="3">
    <source>
        <dbReference type="Google" id="ProtNLM"/>
    </source>
</evidence>
<organism evidence="1 2">
    <name type="scientific">Mycobacteroides immunogenum</name>
    <dbReference type="NCBI Taxonomy" id="83262"/>
    <lineage>
        <taxon>Bacteria</taxon>
        <taxon>Bacillati</taxon>
        <taxon>Actinomycetota</taxon>
        <taxon>Actinomycetes</taxon>
        <taxon>Mycobacteriales</taxon>
        <taxon>Mycobacteriaceae</taxon>
        <taxon>Mycobacteroides</taxon>
    </lineage>
</organism>
<evidence type="ECO:0000313" key="2">
    <source>
        <dbReference type="Proteomes" id="UP000186919"/>
    </source>
</evidence>
<dbReference type="EMBL" id="LQYE01000001">
    <property type="protein sequence ID" value="OAT70922.1"/>
    <property type="molecule type" value="Genomic_DNA"/>
</dbReference>
<protein>
    <recommendedName>
        <fullName evidence="3">Bacteriophage protein</fullName>
    </recommendedName>
</protein>
<dbReference type="AlphaFoldDB" id="A0A179VID3"/>
<evidence type="ECO:0000313" key="1">
    <source>
        <dbReference type="EMBL" id="OAT70922.1"/>
    </source>
</evidence>
<reference evidence="1 2" key="1">
    <citation type="submission" date="2016-01" db="EMBL/GenBank/DDBJ databases">
        <title>Mycobacterium immunogenum strain CD11_6 genome sequencing and assembly.</title>
        <authorList>
            <person name="Kaur G."/>
            <person name="Nair G.R."/>
            <person name="Mayilraj S."/>
        </authorList>
    </citation>
    <scope>NUCLEOTIDE SEQUENCE [LARGE SCALE GENOMIC DNA]</scope>
    <source>
        <strain evidence="1 2">CD11-6</strain>
    </source>
</reference>